<gene>
    <name evidence="4" type="ORF">CEUR00632_LOCUS12447</name>
</gene>
<evidence type="ECO:0000256" key="2">
    <source>
        <dbReference type="ARBA" id="ARBA00022803"/>
    </source>
</evidence>
<dbReference type="InterPro" id="IPR019734">
    <property type="entry name" value="TPR_rpt"/>
</dbReference>
<proteinExistence type="predicted"/>
<keyword evidence="1" id="KW-0677">Repeat</keyword>
<dbReference type="SUPFAM" id="SSF48452">
    <property type="entry name" value="TPR-like"/>
    <property type="match status" value="1"/>
</dbReference>
<dbReference type="PROSITE" id="PS50005">
    <property type="entry name" value="TPR"/>
    <property type="match status" value="1"/>
</dbReference>
<dbReference type="EMBL" id="HBEC01027018">
    <property type="protein sequence ID" value="CAD8294281.1"/>
    <property type="molecule type" value="Transcribed_RNA"/>
</dbReference>
<keyword evidence="2 3" id="KW-0802">TPR repeat</keyword>
<dbReference type="Pfam" id="PF00515">
    <property type="entry name" value="TPR_1"/>
    <property type="match status" value="1"/>
</dbReference>
<name>A0A7R9YZ41_9CHLO</name>
<dbReference type="PANTHER" id="PTHR22904:SF533">
    <property type="entry name" value="HSP70-HSP90 ORGANIZING PROTEIN 3"/>
    <property type="match status" value="1"/>
</dbReference>
<accession>A0A7R9YZ41</accession>
<protein>
    <submittedName>
        <fullName evidence="4">Uncharacterized protein</fullName>
    </submittedName>
</protein>
<dbReference type="Gene3D" id="1.25.40.10">
    <property type="entry name" value="Tetratricopeptide repeat domain"/>
    <property type="match status" value="1"/>
</dbReference>
<feature type="repeat" description="TPR" evidence="3">
    <location>
        <begin position="82"/>
        <end position="115"/>
    </location>
</feature>
<dbReference type="PANTHER" id="PTHR22904">
    <property type="entry name" value="TPR REPEAT CONTAINING PROTEIN"/>
    <property type="match status" value="1"/>
</dbReference>
<sequence>MARGKADARIEQRISTLKENAKSHLTKSEYSEALSCLDLAIDLNMSSFKLYRLRAITHACLGNYRGVAEDANKVIELAPTIMDGYYHKGYALFNLKEYSDAAKAFQQGLRLHPNDKVLRQGFWDSIALVSQSRSRNQDDAPVTEGELLIA</sequence>
<evidence type="ECO:0000256" key="1">
    <source>
        <dbReference type="ARBA" id="ARBA00022737"/>
    </source>
</evidence>
<organism evidence="4">
    <name type="scientific">Chlamydomonas euryale</name>
    <dbReference type="NCBI Taxonomy" id="1486919"/>
    <lineage>
        <taxon>Eukaryota</taxon>
        <taxon>Viridiplantae</taxon>
        <taxon>Chlorophyta</taxon>
        <taxon>core chlorophytes</taxon>
        <taxon>Chlorophyceae</taxon>
        <taxon>CS clade</taxon>
        <taxon>Chlamydomonadales</taxon>
        <taxon>Chlamydomonadaceae</taxon>
        <taxon>Chlamydomonas</taxon>
    </lineage>
</organism>
<evidence type="ECO:0000256" key="3">
    <source>
        <dbReference type="PROSITE-ProRule" id="PRU00339"/>
    </source>
</evidence>
<dbReference type="SMART" id="SM00028">
    <property type="entry name" value="TPR"/>
    <property type="match status" value="3"/>
</dbReference>
<evidence type="ECO:0000313" key="4">
    <source>
        <dbReference type="EMBL" id="CAD8294281.1"/>
    </source>
</evidence>
<reference evidence="4" key="1">
    <citation type="submission" date="2021-01" db="EMBL/GenBank/DDBJ databases">
        <authorList>
            <person name="Corre E."/>
            <person name="Pelletier E."/>
            <person name="Niang G."/>
            <person name="Scheremetjew M."/>
            <person name="Finn R."/>
            <person name="Kale V."/>
            <person name="Holt S."/>
            <person name="Cochrane G."/>
            <person name="Meng A."/>
            <person name="Brown T."/>
            <person name="Cohen L."/>
        </authorList>
    </citation>
    <scope>NUCLEOTIDE SEQUENCE</scope>
    <source>
        <strain evidence="4">CCMP219</strain>
    </source>
</reference>
<dbReference type="AlphaFoldDB" id="A0A7R9YZ41"/>
<dbReference type="GO" id="GO:0051879">
    <property type="term" value="F:Hsp90 protein binding"/>
    <property type="evidence" value="ECO:0007669"/>
    <property type="project" value="TreeGrafter"/>
</dbReference>
<dbReference type="InterPro" id="IPR011990">
    <property type="entry name" value="TPR-like_helical_dom_sf"/>
</dbReference>